<accession>A0AAE0NDT1</accession>
<organism evidence="2 3">
    <name type="scientific">Lasiosphaeria ovina</name>
    <dbReference type="NCBI Taxonomy" id="92902"/>
    <lineage>
        <taxon>Eukaryota</taxon>
        <taxon>Fungi</taxon>
        <taxon>Dikarya</taxon>
        <taxon>Ascomycota</taxon>
        <taxon>Pezizomycotina</taxon>
        <taxon>Sordariomycetes</taxon>
        <taxon>Sordariomycetidae</taxon>
        <taxon>Sordariales</taxon>
        <taxon>Lasiosphaeriaceae</taxon>
        <taxon>Lasiosphaeria</taxon>
    </lineage>
</organism>
<keyword evidence="3" id="KW-1185">Reference proteome</keyword>
<reference evidence="2" key="2">
    <citation type="submission" date="2023-06" db="EMBL/GenBank/DDBJ databases">
        <authorList>
            <consortium name="Lawrence Berkeley National Laboratory"/>
            <person name="Haridas S."/>
            <person name="Hensen N."/>
            <person name="Bonometti L."/>
            <person name="Westerberg I."/>
            <person name="Brannstrom I.O."/>
            <person name="Guillou S."/>
            <person name="Cros-Aarteil S."/>
            <person name="Calhoun S."/>
            <person name="Kuo A."/>
            <person name="Mondo S."/>
            <person name="Pangilinan J."/>
            <person name="Riley R."/>
            <person name="Labutti K."/>
            <person name="Andreopoulos B."/>
            <person name="Lipzen A."/>
            <person name="Chen C."/>
            <person name="Yanf M."/>
            <person name="Daum C."/>
            <person name="Ng V."/>
            <person name="Clum A."/>
            <person name="Steindorff A."/>
            <person name="Ohm R."/>
            <person name="Martin F."/>
            <person name="Silar P."/>
            <person name="Natvig D."/>
            <person name="Lalanne C."/>
            <person name="Gautier V."/>
            <person name="Ament-Velasquez S.L."/>
            <person name="Kruys A."/>
            <person name="Hutchinson M.I."/>
            <person name="Powell A.J."/>
            <person name="Barry K."/>
            <person name="Miller A.N."/>
            <person name="Grigoriev I.V."/>
            <person name="Debuchy R."/>
            <person name="Gladieux P."/>
            <person name="Thoren M.H."/>
            <person name="Johannesson H."/>
        </authorList>
    </citation>
    <scope>NUCLEOTIDE SEQUENCE</scope>
    <source>
        <strain evidence="2">CBS 958.72</strain>
    </source>
</reference>
<keyword evidence="1" id="KW-0732">Signal</keyword>
<evidence type="ECO:0000313" key="2">
    <source>
        <dbReference type="EMBL" id="KAK3379633.1"/>
    </source>
</evidence>
<gene>
    <name evidence="2" type="ORF">B0T24DRAFT_612521</name>
</gene>
<protein>
    <submittedName>
        <fullName evidence="2">Uncharacterized protein</fullName>
    </submittedName>
</protein>
<evidence type="ECO:0000313" key="3">
    <source>
        <dbReference type="Proteomes" id="UP001287356"/>
    </source>
</evidence>
<dbReference type="AlphaFoldDB" id="A0AAE0NDT1"/>
<feature type="chain" id="PRO_5042286634" evidence="1">
    <location>
        <begin position="16"/>
        <end position="99"/>
    </location>
</feature>
<dbReference type="EMBL" id="JAULSN010000002">
    <property type="protein sequence ID" value="KAK3379633.1"/>
    <property type="molecule type" value="Genomic_DNA"/>
</dbReference>
<dbReference type="Proteomes" id="UP001287356">
    <property type="component" value="Unassembled WGS sequence"/>
</dbReference>
<name>A0AAE0NDT1_9PEZI</name>
<comment type="caution">
    <text evidence="2">The sequence shown here is derived from an EMBL/GenBank/DDBJ whole genome shotgun (WGS) entry which is preliminary data.</text>
</comment>
<evidence type="ECO:0000256" key="1">
    <source>
        <dbReference type="SAM" id="SignalP"/>
    </source>
</evidence>
<feature type="signal peptide" evidence="1">
    <location>
        <begin position="1"/>
        <end position="15"/>
    </location>
</feature>
<reference evidence="2" key="1">
    <citation type="journal article" date="2023" name="Mol. Phylogenet. Evol.">
        <title>Genome-scale phylogeny and comparative genomics of the fungal order Sordariales.</title>
        <authorList>
            <person name="Hensen N."/>
            <person name="Bonometti L."/>
            <person name="Westerberg I."/>
            <person name="Brannstrom I.O."/>
            <person name="Guillou S."/>
            <person name="Cros-Aarteil S."/>
            <person name="Calhoun S."/>
            <person name="Haridas S."/>
            <person name="Kuo A."/>
            <person name="Mondo S."/>
            <person name="Pangilinan J."/>
            <person name="Riley R."/>
            <person name="LaButti K."/>
            <person name="Andreopoulos B."/>
            <person name="Lipzen A."/>
            <person name="Chen C."/>
            <person name="Yan M."/>
            <person name="Daum C."/>
            <person name="Ng V."/>
            <person name="Clum A."/>
            <person name="Steindorff A."/>
            <person name="Ohm R.A."/>
            <person name="Martin F."/>
            <person name="Silar P."/>
            <person name="Natvig D.O."/>
            <person name="Lalanne C."/>
            <person name="Gautier V."/>
            <person name="Ament-Velasquez S.L."/>
            <person name="Kruys A."/>
            <person name="Hutchinson M.I."/>
            <person name="Powell A.J."/>
            <person name="Barry K."/>
            <person name="Miller A.N."/>
            <person name="Grigoriev I.V."/>
            <person name="Debuchy R."/>
            <person name="Gladieux P."/>
            <person name="Hiltunen Thoren M."/>
            <person name="Johannesson H."/>
        </authorList>
    </citation>
    <scope>NUCLEOTIDE SEQUENCE</scope>
    <source>
        <strain evidence="2">CBS 958.72</strain>
    </source>
</reference>
<sequence>MILSLALSCLRQVLPGPTVNPVYPILGHRPPPSCGEIRRRQQVAVAADQVVGTSASAELVVIAAVADCPLSGVAFEDVSNVASAAAMRPVRIVAAAGPD</sequence>
<proteinExistence type="predicted"/>